<feature type="domain" description="SnoaL-like" evidence="1">
    <location>
        <begin position="21"/>
        <end position="147"/>
    </location>
</feature>
<evidence type="ECO:0000313" key="3">
    <source>
        <dbReference type="Proteomes" id="UP000198802"/>
    </source>
</evidence>
<dbReference type="RefSeq" id="WP_091283318.1">
    <property type="nucleotide sequence ID" value="NZ_FAOZ01000026.1"/>
</dbReference>
<evidence type="ECO:0000259" key="1">
    <source>
        <dbReference type="Pfam" id="PF13577"/>
    </source>
</evidence>
<dbReference type="Pfam" id="PF13577">
    <property type="entry name" value="SnoaL_4"/>
    <property type="match status" value="1"/>
</dbReference>
<protein>
    <recommendedName>
        <fullName evidence="1">SnoaL-like domain-containing protein</fullName>
    </recommendedName>
</protein>
<proteinExistence type="predicted"/>
<dbReference type="AlphaFoldDB" id="A0A0S4QXZ5"/>
<dbReference type="CDD" id="cd00531">
    <property type="entry name" value="NTF2_like"/>
    <property type="match status" value="1"/>
</dbReference>
<sequence>MGVPAADPGDELRSLGARLRRFEDLEEIRQLYIDYGRHLDAGDPAAYASLFARDARLRLGPVMRADGREEIEKAAAKVVRLAPDGSRSSVHLLASPRIELAAGSDTASGECVWAAISSAPDGAPRVLVGRHVDVLVREDGRWCFARRAGLIDIGALGPAEGQGV</sequence>
<evidence type="ECO:0000313" key="2">
    <source>
        <dbReference type="EMBL" id="CUU59322.1"/>
    </source>
</evidence>
<name>A0A0S4QXZ5_9ACTN</name>
<accession>A0A0S4QXZ5</accession>
<dbReference type="Gene3D" id="3.10.450.50">
    <property type="match status" value="1"/>
</dbReference>
<dbReference type="NCBIfam" id="TIGR02246">
    <property type="entry name" value="SgcJ/EcaC family oxidoreductase"/>
    <property type="match status" value="1"/>
</dbReference>
<dbReference type="SUPFAM" id="SSF54427">
    <property type="entry name" value="NTF2-like"/>
    <property type="match status" value="1"/>
</dbReference>
<reference evidence="3" key="1">
    <citation type="submission" date="2015-11" db="EMBL/GenBank/DDBJ databases">
        <authorList>
            <person name="Varghese N."/>
        </authorList>
    </citation>
    <scope>NUCLEOTIDE SEQUENCE [LARGE SCALE GENOMIC DNA]</scope>
    <source>
        <strain evidence="3">DSM 45899</strain>
    </source>
</reference>
<dbReference type="EMBL" id="FAOZ01000026">
    <property type="protein sequence ID" value="CUU59322.1"/>
    <property type="molecule type" value="Genomic_DNA"/>
</dbReference>
<dbReference type="InterPro" id="IPR011944">
    <property type="entry name" value="Steroid_delta5-4_isomerase"/>
</dbReference>
<organism evidence="2 3">
    <name type="scientific">Parafrankia irregularis</name>
    <dbReference type="NCBI Taxonomy" id="795642"/>
    <lineage>
        <taxon>Bacteria</taxon>
        <taxon>Bacillati</taxon>
        <taxon>Actinomycetota</taxon>
        <taxon>Actinomycetes</taxon>
        <taxon>Frankiales</taxon>
        <taxon>Frankiaceae</taxon>
        <taxon>Parafrankia</taxon>
    </lineage>
</organism>
<gene>
    <name evidence="2" type="ORF">Ga0074812_12699</name>
</gene>
<dbReference type="InterPro" id="IPR032710">
    <property type="entry name" value="NTF2-like_dom_sf"/>
</dbReference>
<dbReference type="InterPro" id="IPR037401">
    <property type="entry name" value="SnoaL-like"/>
</dbReference>
<keyword evidence="3" id="KW-1185">Reference proteome</keyword>
<dbReference type="Proteomes" id="UP000198802">
    <property type="component" value="Unassembled WGS sequence"/>
</dbReference>